<name>A0A975SQQ4_9RHOO</name>
<evidence type="ECO:0000313" key="5">
    <source>
        <dbReference type="Proteomes" id="UP000683428"/>
    </source>
</evidence>
<dbReference type="InterPro" id="IPR050571">
    <property type="entry name" value="Class-IV_PLP-Dep_Aminotrnsfr"/>
</dbReference>
<dbReference type="GO" id="GO:0008652">
    <property type="term" value="P:amino acid biosynthetic process"/>
    <property type="evidence" value="ECO:0007669"/>
    <property type="project" value="UniProtKB-ARBA"/>
</dbReference>
<dbReference type="GO" id="GO:0008483">
    <property type="term" value="F:transaminase activity"/>
    <property type="evidence" value="ECO:0007669"/>
    <property type="project" value="UniProtKB-KW"/>
</dbReference>
<reference evidence="4" key="1">
    <citation type="submission" date="2020-11" db="EMBL/GenBank/DDBJ databases">
        <title>Azospira inquinata sp. nov.</title>
        <authorList>
            <person name="Moe W.M."/>
            <person name="Mikes M.C."/>
        </authorList>
    </citation>
    <scope>NUCLEOTIDE SEQUENCE</scope>
    <source>
        <strain evidence="4">Azo-3</strain>
    </source>
</reference>
<dbReference type="PANTHER" id="PTHR42743:SF10">
    <property type="entry name" value="D-ALANINE AMINOTRANSFERASE"/>
    <property type="match status" value="1"/>
</dbReference>
<dbReference type="EMBL" id="CP064782">
    <property type="protein sequence ID" value="QWT50204.1"/>
    <property type="molecule type" value="Genomic_DNA"/>
</dbReference>
<accession>A0A975SQQ4</accession>
<dbReference type="KEGG" id="aiq:Azoinq_06350"/>
<keyword evidence="4" id="KW-0808">Transferase</keyword>
<evidence type="ECO:0000313" key="4">
    <source>
        <dbReference type="EMBL" id="QWT50204.1"/>
    </source>
</evidence>
<evidence type="ECO:0000256" key="1">
    <source>
        <dbReference type="ARBA" id="ARBA00001933"/>
    </source>
</evidence>
<organism evidence="4 5">
    <name type="scientific">Azospira inquinata</name>
    <dbReference type="NCBI Taxonomy" id="2785627"/>
    <lineage>
        <taxon>Bacteria</taxon>
        <taxon>Pseudomonadati</taxon>
        <taxon>Pseudomonadota</taxon>
        <taxon>Betaproteobacteria</taxon>
        <taxon>Rhodocyclales</taxon>
        <taxon>Rhodocyclaceae</taxon>
        <taxon>Azospira</taxon>
    </lineage>
</organism>
<dbReference type="InterPro" id="IPR001544">
    <property type="entry name" value="Aminotrans_IV"/>
</dbReference>
<keyword evidence="3" id="KW-0663">Pyridoxal phosphate</keyword>
<dbReference type="Proteomes" id="UP000683428">
    <property type="component" value="Chromosome"/>
</dbReference>
<comment type="similarity">
    <text evidence="2">Belongs to the class-IV pyridoxal-phosphate-dependent aminotransferase family.</text>
</comment>
<evidence type="ECO:0000256" key="3">
    <source>
        <dbReference type="ARBA" id="ARBA00022898"/>
    </source>
</evidence>
<protein>
    <submittedName>
        <fullName evidence="4">D-amino acid aminotransferase</fullName>
    </submittedName>
</protein>
<dbReference type="GO" id="GO:0005829">
    <property type="term" value="C:cytosol"/>
    <property type="evidence" value="ECO:0007669"/>
    <property type="project" value="TreeGrafter"/>
</dbReference>
<dbReference type="CDD" id="cd01558">
    <property type="entry name" value="D-AAT_like"/>
    <property type="match status" value="1"/>
</dbReference>
<dbReference type="AlphaFoldDB" id="A0A975SQQ4"/>
<proteinExistence type="inferred from homology"/>
<gene>
    <name evidence="4" type="ORF">Azoinq_06350</name>
</gene>
<dbReference type="FunFam" id="3.20.10.10:FF:000002">
    <property type="entry name" value="D-alanine aminotransferase"/>
    <property type="match status" value="1"/>
</dbReference>
<evidence type="ECO:0000256" key="2">
    <source>
        <dbReference type="ARBA" id="ARBA00009320"/>
    </source>
</evidence>
<comment type="cofactor">
    <cofactor evidence="1">
        <name>pyridoxal 5'-phosphate</name>
        <dbReference type="ChEBI" id="CHEBI:597326"/>
    </cofactor>
</comment>
<dbReference type="GO" id="GO:0046394">
    <property type="term" value="P:carboxylic acid biosynthetic process"/>
    <property type="evidence" value="ECO:0007669"/>
    <property type="project" value="UniProtKB-ARBA"/>
</dbReference>
<sequence length="287" mass="31390">MTVYLNGDYLPLEEARISPMDRGFLFGDGVYEVIPVYSRRPFRQAEHLARMGRSLAAIQLANPLDEAAWGQVAQRLIGEEAAEDQAVYLQVTRGAAPIRDQAFPQPPVPPTVFAFAAPLVTSSPAVLARGVSAITTPDYRWQRCDLKVLSLVANVLLRQQSVDAGCAETIMLRDGFLSEGSSSNIMVVRNGTLVAPPKSHLILPGVTYDVVLELAAAHGLPHDIRPVSEAELRSADEVWITSSTKEVLPVTRLDDQPVGAGVPGPVGQQMIAWYQDFKRQIMRHADR</sequence>
<keyword evidence="5" id="KW-1185">Reference proteome</keyword>
<dbReference type="RefSeq" id="WP_216130853.1">
    <property type="nucleotide sequence ID" value="NZ_CP064782.1"/>
</dbReference>
<dbReference type="PANTHER" id="PTHR42743">
    <property type="entry name" value="AMINO-ACID AMINOTRANSFERASE"/>
    <property type="match status" value="1"/>
</dbReference>
<dbReference type="Pfam" id="PF01063">
    <property type="entry name" value="Aminotran_4"/>
    <property type="match status" value="1"/>
</dbReference>
<keyword evidence="4" id="KW-0032">Aminotransferase</keyword>